<accession>I4APK9</accession>
<keyword evidence="1" id="KW-0732">Signal</keyword>
<gene>
    <name evidence="2" type="ordered locus">Fleli_3576</name>
</gene>
<evidence type="ECO:0000256" key="1">
    <source>
        <dbReference type="SAM" id="SignalP"/>
    </source>
</evidence>
<evidence type="ECO:0000313" key="3">
    <source>
        <dbReference type="Proteomes" id="UP000006054"/>
    </source>
</evidence>
<sequence precursor="true">MKFLFVLLLPFLVSINSISNENNLDDRIKCCEFYPEKKKEYFEDNYQYIESMRIDMAHRNRNQVEYTLVADQGDELKYITEFEYKNIGNLEVSIKNSKRIPIKYDVENIDEKRIQLKTVIPIKGIYYLSFSKKDNSDDRLICAITLLFKK</sequence>
<dbReference type="Proteomes" id="UP000006054">
    <property type="component" value="Chromosome"/>
</dbReference>
<name>I4APK9_BERLS</name>
<dbReference type="RefSeq" id="WP_014799319.1">
    <property type="nucleotide sequence ID" value="NC_018018.1"/>
</dbReference>
<feature type="signal peptide" evidence="1">
    <location>
        <begin position="1"/>
        <end position="19"/>
    </location>
</feature>
<dbReference type="AlphaFoldDB" id="I4APK9"/>
<dbReference type="KEGG" id="fli:Fleli_3576"/>
<protein>
    <submittedName>
        <fullName evidence="2">Uncharacterized protein</fullName>
    </submittedName>
</protein>
<proteinExistence type="predicted"/>
<feature type="chain" id="PRO_5003686422" evidence="1">
    <location>
        <begin position="20"/>
        <end position="150"/>
    </location>
</feature>
<dbReference type="STRING" id="880071.Fleli_3576"/>
<keyword evidence="3" id="KW-1185">Reference proteome</keyword>
<dbReference type="HOGENOM" id="CLU_1737850_0_0_10"/>
<dbReference type="EMBL" id="CP003345">
    <property type="protein sequence ID" value="AFM05894.1"/>
    <property type="molecule type" value="Genomic_DNA"/>
</dbReference>
<evidence type="ECO:0000313" key="2">
    <source>
        <dbReference type="EMBL" id="AFM05894.1"/>
    </source>
</evidence>
<organism evidence="2 3">
    <name type="scientific">Bernardetia litoralis (strain ATCC 23117 / DSM 6794 / NBRC 15988 / NCIMB 1366 / Fx l1 / Sio-4)</name>
    <name type="common">Flexibacter litoralis</name>
    <dbReference type="NCBI Taxonomy" id="880071"/>
    <lineage>
        <taxon>Bacteria</taxon>
        <taxon>Pseudomonadati</taxon>
        <taxon>Bacteroidota</taxon>
        <taxon>Cytophagia</taxon>
        <taxon>Cytophagales</taxon>
        <taxon>Bernardetiaceae</taxon>
        <taxon>Bernardetia</taxon>
    </lineage>
</organism>
<reference evidence="3" key="1">
    <citation type="submission" date="2012-06" db="EMBL/GenBank/DDBJ databases">
        <title>The complete genome of Flexibacter litoralis DSM 6794.</title>
        <authorList>
            <person name="Lucas S."/>
            <person name="Copeland A."/>
            <person name="Lapidus A."/>
            <person name="Glavina del Rio T."/>
            <person name="Dalin E."/>
            <person name="Tice H."/>
            <person name="Bruce D."/>
            <person name="Goodwin L."/>
            <person name="Pitluck S."/>
            <person name="Peters L."/>
            <person name="Ovchinnikova G."/>
            <person name="Lu M."/>
            <person name="Kyrpides N."/>
            <person name="Mavromatis K."/>
            <person name="Ivanova N."/>
            <person name="Brettin T."/>
            <person name="Detter J.C."/>
            <person name="Han C."/>
            <person name="Larimer F."/>
            <person name="Land M."/>
            <person name="Hauser L."/>
            <person name="Markowitz V."/>
            <person name="Cheng J.-F."/>
            <person name="Hugenholtz P."/>
            <person name="Woyke T."/>
            <person name="Wu D."/>
            <person name="Spring S."/>
            <person name="Lang E."/>
            <person name="Kopitz M."/>
            <person name="Brambilla E."/>
            <person name="Klenk H.-P."/>
            <person name="Eisen J.A."/>
        </authorList>
    </citation>
    <scope>NUCLEOTIDE SEQUENCE [LARGE SCALE GENOMIC DNA]</scope>
    <source>
        <strain evidence="3">ATCC 23117 / DSM 6794 / NBRC 15988 / NCIMB 1366 / Sio-4</strain>
    </source>
</reference>